<accession>A0A383A9F8</accession>
<sequence>MQAPRRATKLSLPAMMAMALICAAQPAFAESYVYQYDEYSWDLNTAAMQITSDQLALQAGFAATEAFGQHYKPEPEHYPIRI</sequence>
<name>A0A383A9F8_9ZZZZ</name>
<organism evidence="1">
    <name type="scientific">marine metagenome</name>
    <dbReference type="NCBI Taxonomy" id="408172"/>
    <lineage>
        <taxon>unclassified sequences</taxon>
        <taxon>metagenomes</taxon>
        <taxon>ecological metagenomes</taxon>
    </lineage>
</organism>
<dbReference type="EMBL" id="UINC01190209">
    <property type="protein sequence ID" value="SVE04251.1"/>
    <property type="molecule type" value="Genomic_DNA"/>
</dbReference>
<feature type="non-terminal residue" evidence="1">
    <location>
        <position position="82"/>
    </location>
</feature>
<reference evidence="1" key="1">
    <citation type="submission" date="2018-05" db="EMBL/GenBank/DDBJ databases">
        <authorList>
            <person name="Lanie J.A."/>
            <person name="Ng W.-L."/>
            <person name="Kazmierczak K.M."/>
            <person name="Andrzejewski T.M."/>
            <person name="Davidsen T.M."/>
            <person name="Wayne K.J."/>
            <person name="Tettelin H."/>
            <person name="Glass J.I."/>
            <person name="Rusch D."/>
            <person name="Podicherti R."/>
            <person name="Tsui H.-C.T."/>
            <person name="Winkler M.E."/>
        </authorList>
    </citation>
    <scope>NUCLEOTIDE SEQUENCE</scope>
</reference>
<evidence type="ECO:0000313" key="1">
    <source>
        <dbReference type="EMBL" id="SVE04251.1"/>
    </source>
</evidence>
<proteinExistence type="predicted"/>
<gene>
    <name evidence="1" type="ORF">METZ01_LOCUS457105</name>
</gene>
<protein>
    <submittedName>
        <fullName evidence="1">Uncharacterized protein</fullName>
    </submittedName>
</protein>
<dbReference type="AlphaFoldDB" id="A0A383A9F8"/>